<feature type="transmembrane region" description="Helical" evidence="6">
    <location>
        <begin position="138"/>
        <end position="160"/>
    </location>
</feature>
<keyword evidence="2 6" id="KW-0812">Transmembrane</keyword>
<keyword evidence="8" id="KW-1185">Reference proteome</keyword>
<evidence type="ECO:0000256" key="5">
    <source>
        <dbReference type="PIRSR" id="PIRSR604254-1"/>
    </source>
</evidence>
<feature type="binding site" evidence="5">
    <location>
        <position position="197"/>
    </location>
    <ligand>
        <name>Zn(2+)</name>
        <dbReference type="ChEBI" id="CHEBI:29105"/>
    </ligand>
</feature>
<evidence type="ECO:0000313" key="8">
    <source>
        <dbReference type="Proteomes" id="UP000244810"/>
    </source>
</evidence>
<reference evidence="7 8" key="1">
    <citation type="journal article" date="2011" name="Syst. Appl. Microbiol.">
        <title>Defluviimonas denitrificans gen. nov., sp. nov., and Pararhodobacter aggregans gen. nov., sp. nov., non-phototrophic Rhodobacteraceae from the biofilter of a marine aquaculture.</title>
        <authorList>
            <person name="Foesel B.U."/>
            <person name="Drake H.L."/>
            <person name="Schramm A."/>
        </authorList>
    </citation>
    <scope>NUCLEOTIDE SEQUENCE [LARGE SCALE GENOMIC DNA]</scope>
    <source>
        <strain evidence="7 8">D1-19</strain>
    </source>
</reference>
<keyword evidence="5" id="KW-0862">Zinc</keyword>
<comment type="subcellular location">
    <subcellularLocation>
        <location evidence="1">Membrane</location>
        <topology evidence="1">Multi-pass membrane protein</topology>
    </subcellularLocation>
</comment>
<sequence length="224" mass="23760">MTGAFRTAYSKAEQISDAVVHVAGLMLVLMAVPVLIVLTALYRGDAASITGVSVYGGALIAMILFSALYNIGETSGYGTAKEWLLRRLDHSAIYLKIAGTYTPFTLLSGHGVALTLGVWGAALAGIALKIVSPERFKWIALALYLGMGWAGVVAGGPLFAALPTSVLVLMAVGGGLYTLGVVFYLWRRLPFHYTIWHVFVLAASFVFYSAVLVFVLLGPEAALA</sequence>
<dbReference type="GO" id="GO:0046872">
    <property type="term" value="F:metal ion binding"/>
    <property type="evidence" value="ECO:0007669"/>
    <property type="project" value="UniProtKB-KW"/>
</dbReference>
<accession>A0A2T7UX57</accession>
<feature type="transmembrane region" description="Helical" evidence="6">
    <location>
        <begin position="54"/>
        <end position="72"/>
    </location>
</feature>
<dbReference type="PANTHER" id="PTHR20855:SF3">
    <property type="entry name" value="LD03007P"/>
    <property type="match status" value="1"/>
</dbReference>
<organism evidence="7 8">
    <name type="scientific">Pararhodobacter aggregans</name>
    <dbReference type="NCBI Taxonomy" id="404875"/>
    <lineage>
        <taxon>Bacteria</taxon>
        <taxon>Pseudomonadati</taxon>
        <taxon>Pseudomonadota</taxon>
        <taxon>Alphaproteobacteria</taxon>
        <taxon>Rhodobacterales</taxon>
        <taxon>Paracoccaceae</taxon>
        <taxon>Pararhodobacter</taxon>
    </lineage>
</organism>
<keyword evidence="3 6" id="KW-1133">Transmembrane helix</keyword>
<evidence type="ECO:0000313" key="7">
    <source>
        <dbReference type="EMBL" id="PVE49357.1"/>
    </source>
</evidence>
<dbReference type="InterPro" id="IPR004254">
    <property type="entry name" value="AdipoR/HlyIII-related"/>
</dbReference>
<dbReference type="RefSeq" id="WP_107749861.1">
    <property type="nucleotide sequence ID" value="NZ_QBKF01000001.1"/>
</dbReference>
<feature type="transmembrane region" description="Helical" evidence="6">
    <location>
        <begin position="111"/>
        <end position="131"/>
    </location>
</feature>
<evidence type="ECO:0000256" key="6">
    <source>
        <dbReference type="SAM" id="Phobius"/>
    </source>
</evidence>
<dbReference type="PANTHER" id="PTHR20855">
    <property type="entry name" value="ADIPOR/PROGESTIN RECEPTOR-RELATED"/>
    <property type="match status" value="1"/>
</dbReference>
<name>A0A2T7UX57_9RHOB</name>
<dbReference type="OrthoDB" id="9813689at2"/>
<dbReference type="GO" id="GO:0016020">
    <property type="term" value="C:membrane"/>
    <property type="evidence" value="ECO:0007669"/>
    <property type="project" value="UniProtKB-SubCell"/>
</dbReference>
<dbReference type="EMBL" id="QDDR01000001">
    <property type="protein sequence ID" value="PVE49357.1"/>
    <property type="molecule type" value="Genomic_DNA"/>
</dbReference>
<proteinExistence type="predicted"/>
<dbReference type="Proteomes" id="UP000244810">
    <property type="component" value="Unassembled WGS sequence"/>
</dbReference>
<evidence type="ECO:0000256" key="1">
    <source>
        <dbReference type="ARBA" id="ARBA00004141"/>
    </source>
</evidence>
<comment type="caution">
    <text evidence="7">The sequence shown here is derived from an EMBL/GenBank/DDBJ whole genome shotgun (WGS) entry which is preliminary data.</text>
</comment>
<feature type="transmembrane region" description="Helical" evidence="6">
    <location>
        <begin position="198"/>
        <end position="218"/>
    </location>
</feature>
<evidence type="ECO:0000256" key="3">
    <source>
        <dbReference type="ARBA" id="ARBA00022989"/>
    </source>
</evidence>
<keyword evidence="5" id="KW-0479">Metal-binding</keyword>
<feature type="transmembrane region" description="Helical" evidence="6">
    <location>
        <begin position="166"/>
        <end position="186"/>
    </location>
</feature>
<evidence type="ECO:0000256" key="2">
    <source>
        <dbReference type="ARBA" id="ARBA00022692"/>
    </source>
</evidence>
<dbReference type="AlphaFoldDB" id="A0A2T7UX57"/>
<protein>
    <submittedName>
        <fullName evidence="7">Hly-III family protein</fullName>
    </submittedName>
</protein>
<evidence type="ECO:0000256" key="4">
    <source>
        <dbReference type="ARBA" id="ARBA00023136"/>
    </source>
</evidence>
<gene>
    <name evidence="7" type="ORF">DDE23_02845</name>
</gene>
<dbReference type="Pfam" id="PF03006">
    <property type="entry name" value="HlyIII"/>
    <property type="match status" value="1"/>
</dbReference>
<keyword evidence="4 6" id="KW-0472">Membrane</keyword>
<feature type="transmembrane region" description="Helical" evidence="6">
    <location>
        <begin position="20"/>
        <end position="42"/>
    </location>
</feature>